<protein>
    <recommendedName>
        <fullName evidence="7">tRNA-dihydrouridine synthase</fullName>
        <ecNumber evidence="7">1.3.1.-</ecNumber>
    </recommendedName>
</protein>
<feature type="binding site" evidence="9">
    <location>
        <position position="166"/>
    </location>
    <ligand>
        <name>FMN</name>
        <dbReference type="ChEBI" id="CHEBI:58210"/>
    </ligand>
</feature>
<dbReference type="PROSITE" id="PS01136">
    <property type="entry name" value="UPF0034"/>
    <property type="match status" value="1"/>
</dbReference>
<keyword evidence="9" id="KW-0547">Nucleotide-binding</keyword>
<feature type="binding site" evidence="9">
    <location>
        <position position="65"/>
    </location>
    <ligand>
        <name>FMN</name>
        <dbReference type="ChEBI" id="CHEBI:58210"/>
    </ligand>
</feature>
<evidence type="ECO:0000256" key="3">
    <source>
        <dbReference type="ARBA" id="ARBA00022643"/>
    </source>
</evidence>
<name>A0A7C3GDX0_9BACT</name>
<dbReference type="CDD" id="cd02801">
    <property type="entry name" value="DUS_like_FMN"/>
    <property type="match status" value="1"/>
</dbReference>
<comment type="cofactor">
    <cofactor evidence="1 7 9">
        <name>FMN</name>
        <dbReference type="ChEBI" id="CHEBI:58210"/>
    </cofactor>
</comment>
<feature type="domain" description="DUS-like FMN-binding" evidence="10">
    <location>
        <begin position="9"/>
        <end position="289"/>
    </location>
</feature>
<evidence type="ECO:0000256" key="2">
    <source>
        <dbReference type="ARBA" id="ARBA00022630"/>
    </source>
</evidence>
<keyword evidence="2 7" id="KW-0285">Flavoprotein</keyword>
<dbReference type="InterPro" id="IPR035587">
    <property type="entry name" value="DUS-like_FMN-bd"/>
</dbReference>
<feature type="active site" description="Proton donor" evidence="8">
    <location>
        <position position="96"/>
    </location>
</feature>
<dbReference type="GO" id="GO:0017150">
    <property type="term" value="F:tRNA dihydrouridine synthase activity"/>
    <property type="evidence" value="ECO:0007669"/>
    <property type="project" value="InterPro"/>
</dbReference>
<keyword evidence="4 7" id="KW-0819">tRNA processing</keyword>
<dbReference type="Pfam" id="PF01207">
    <property type="entry name" value="Dus"/>
    <property type="match status" value="1"/>
</dbReference>
<gene>
    <name evidence="11" type="ORF">ENJ40_01385</name>
</gene>
<evidence type="ECO:0000256" key="5">
    <source>
        <dbReference type="ARBA" id="ARBA00022857"/>
    </source>
</evidence>
<evidence type="ECO:0000256" key="9">
    <source>
        <dbReference type="PIRSR" id="PIRSR006621-2"/>
    </source>
</evidence>
<dbReference type="InterPro" id="IPR013785">
    <property type="entry name" value="Aldolase_TIM"/>
</dbReference>
<dbReference type="GO" id="GO:0003723">
    <property type="term" value="F:RNA binding"/>
    <property type="evidence" value="ECO:0007669"/>
    <property type="project" value="TreeGrafter"/>
</dbReference>
<dbReference type="InterPro" id="IPR001269">
    <property type="entry name" value="DUS_fam"/>
</dbReference>
<evidence type="ECO:0000256" key="1">
    <source>
        <dbReference type="ARBA" id="ARBA00001917"/>
    </source>
</evidence>
<organism evidence="11">
    <name type="scientific">Thermosulfurimonas dismutans</name>
    <dbReference type="NCBI Taxonomy" id="999894"/>
    <lineage>
        <taxon>Bacteria</taxon>
        <taxon>Pseudomonadati</taxon>
        <taxon>Thermodesulfobacteriota</taxon>
        <taxon>Thermodesulfobacteria</taxon>
        <taxon>Thermodesulfobacteriales</taxon>
        <taxon>Thermodesulfobacteriaceae</taxon>
        <taxon>Thermosulfurimonas</taxon>
    </lineage>
</organism>
<dbReference type="AlphaFoldDB" id="A0A7C3GDX0"/>
<comment type="similarity">
    <text evidence="7">Belongs to the dus family.</text>
</comment>
<evidence type="ECO:0000256" key="8">
    <source>
        <dbReference type="PIRSR" id="PIRSR006621-1"/>
    </source>
</evidence>
<dbReference type="PIRSF" id="PIRSF006621">
    <property type="entry name" value="Dus"/>
    <property type="match status" value="1"/>
</dbReference>
<dbReference type="SUPFAM" id="SSF51395">
    <property type="entry name" value="FMN-linked oxidoreductases"/>
    <property type="match status" value="1"/>
</dbReference>
<dbReference type="Gene3D" id="3.20.20.70">
    <property type="entry name" value="Aldolase class I"/>
    <property type="match status" value="1"/>
</dbReference>
<feature type="binding site" evidence="9">
    <location>
        <begin position="12"/>
        <end position="14"/>
    </location>
    <ligand>
        <name>FMN</name>
        <dbReference type="ChEBI" id="CHEBI:58210"/>
    </ligand>
</feature>
<dbReference type="InterPro" id="IPR018517">
    <property type="entry name" value="tRNA_hU_synthase_CS"/>
</dbReference>
<dbReference type="Proteomes" id="UP000886043">
    <property type="component" value="Unassembled WGS sequence"/>
</dbReference>
<dbReference type="PANTHER" id="PTHR45846">
    <property type="entry name" value="TRNA-DIHYDROURIDINE(47) SYNTHASE [NAD(P)(+)]-LIKE"/>
    <property type="match status" value="1"/>
</dbReference>
<feature type="binding site" evidence="9">
    <location>
        <position position="138"/>
    </location>
    <ligand>
        <name>FMN</name>
        <dbReference type="ChEBI" id="CHEBI:58210"/>
    </ligand>
</feature>
<sequence>MSAGPGEIILAPMAGFTHSPFRRLARRLGADRTWTELVSADMILRKGIEDPLLHFTPEERPLVVQLFGNDPETLYLAACTVAEKLRPDGLDLNLGCSVRKIVSRGAGAGLLRHPERLQSCIRALVLAARNYGLPASAKIRLGWDQDRLEEIATLLATEGVSTIVLHPRLGVEGFSGRARWNRIRDLQNLVGDKVLVVGNGDISRWEDIDRMREETGCAAVMIGRAALKNPWIFEEYRRKRGIFREVRERASLALDLLEEMARFFRPETAAKKIKAFLAQLFKGIPRKKDLLPLLLTAPDYRTLCLLLRDLAGCPPRD</sequence>
<keyword evidence="5" id="KW-0521">NADP</keyword>
<keyword evidence="3 7" id="KW-0288">FMN</keyword>
<dbReference type="PANTHER" id="PTHR45846:SF1">
    <property type="entry name" value="TRNA-DIHYDROURIDINE(47) SYNTHASE [NAD(P)(+)]-LIKE"/>
    <property type="match status" value="1"/>
</dbReference>
<evidence type="ECO:0000256" key="6">
    <source>
        <dbReference type="ARBA" id="ARBA00023002"/>
    </source>
</evidence>
<dbReference type="EC" id="1.3.1.-" evidence="7"/>
<dbReference type="GO" id="GO:0050660">
    <property type="term" value="F:flavin adenine dinucleotide binding"/>
    <property type="evidence" value="ECO:0007669"/>
    <property type="project" value="InterPro"/>
</dbReference>
<comment type="caution">
    <text evidence="11">The sequence shown here is derived from an EMBL/GenBank/DDBJ whole genome shotgun (WGS) entry which is preliminary data.</text>
</comment>
<evidence type="ECO:0000256" key="7">
    <source>
        <dbReference type="PIRNR" id="PIRNR006621"/>
    </source>
</evidence>
<evidence type="ECO:0000313" key="11">
    <source>
        <dbReference type="EMBL" id="HFC97098.1"/>
    </source>
</evidence>
<feature type="binding site" evidence="9">
    <location>
        <begin position="223"/>
        <end position="224"/>
    </location>
    <ligand>
        <name>FMN</name>
        <dbReference type="ChEBI" id="CHEBI:58210"/>
    </ligand>
</feature>
<evidence type="ECO:0000259" key="10">
    <source>
        <dbReference type="Pfam" id="PF01207"/>
    </source>
</evidence>
<dbReference type="EMBL" id="DRMH01000014">
    <property type="protein sequence ID" value="HFC97098.1"/>
    <property type="molecule type" value="Genomic_DNA"/>
</dbReference>
<evidence type="ECO:0000256" key="4">
    <source>
        <dbReference type="ARBA" id="ARBA00022694"/>
    </source>
</evidence>
<comment type="function">
    <text evidence="7">Catalyzes the synthesis of 5,6-dihydrouridine (D), a modified base found in the D-loop of most tRNAs, via the reduction of the C5-C6 double bond in target uridines.</text>
</comment>
<keyword evidence="6 7" id="KW-0560">Oxidoreductase</keyword>
<proteinExistence type="inferred from homology"/>
<reference evidence="11" key="1">
    <citation type="journal article" date="2020" name="mSystems">
        <title>Genome- and Community-Level Interaction Insights into Carbon Utilization and Element Cycling Functions of Hydrothermarchaeota in Hydrothermal Sediment.</title>
        <authorList>
            <person name="Zhou Z."/>
            <person name="Liu Y."/>
            <person name="Xu W."/>
            <person name="Pan J."/>
            <person name="Luo Z.H."/>
            <person name="Li M."/>
        </authorList>
    </citation>
    <scope>NUCLEOTIDE SEQUENCE [LARGE SCALE GENOMIC DNA]</scope>
    <source>
        <strain evidence="11">HyVt-483</strain>
    </source>
</reference>
<accession>A0A7C3GDX0</accession>